<comment type="similarity">
    <text evidence="14">In the N-terminal section; belongs to the IspD/TarI cytidylyltransferase family. IspD subfamily.</text>
</comment>
<comment type="catalytic activity">
    <reaction evidence="2 14">
        <text>2-C-methyl-D-erythritol 4-phosphate + CTP + H(+) = 4-CDP-2-C-methyl-D-erythritol + diphosphate</text>
        <dbReference type="Rhea" id="RHEA:13429"/>
        <dbReference type="ChEBI" id="CHEBI:15378"/>
        <dbReference type="ChEBI" id="CHEBI:33019"/>
        <dbReference type="ChEBI" id="CHEBI:37563"/>
        <dbReference type="ChEBI" id="CHEBI:57823"/>
        <dbReference type="ChEBI" id="CHEBI:58262"/>
        <dbReference type="EC" id="2.7.7.60"/>
    </reaction>
</comment>
<evidence type="ECO:0000256" key="7">
    <source>
        <dbReference type="ARBA" id="ARBA00009789"/>
    </source>
</evidence>
<reference evidence="16 17" key="1">
    <citation type="submission" date="2021-03" db="EMBL/GenBank/DDBJ databases">
        <title>Complete genome of Parasphingorhabdus_sp.JHSY0214.</title>
        <authorList>
            <person name="Yoo J.H."/>
            <person name="Bae J.W."/>
        </authorList>
    </citation>
    <scope>NUCLEOTIDE SEQUENCE [LARGE SCALE GENOMIC DNA]</scope>
    <source>
        <strain evidence="16 17">JHSY0214</strain>
    </source>
</reference>
<evidence type="ECO:0000259" key="15">
    <source>
        <dbReference type="Pfam" id="PF02542"/>
    </source>
</evidence>
<feature type="binding site" evidence="14">
    <location>
        <position position="374"/>
    </location>
    <ligand>
        <name>4-CDP-2-C-methyl-D-erythritol 2-phosphate</name>
        <dbReference type="ChEBI" id="CHEBI:57919"/>
    </ligand>
</feature>
<dbReference type="HAMAP" id="MF_01520">
    <property type="entry name" value="IspDF"/>
    <property type="match status" value="1"/>
</dbReference>
<comment type="catalytic activity">
    <reaction evidence="1 14">
        <text>4-CDP-2-C-methyl-D-erythritol 2-phosphate = 2-C-methyl-D-erythritol 2,4-cyclic diphosphate + CMP</text>
        <dbReference type="Rhea" id="RHEA:23864"/>
        <dbReference type="ChEBI" id="CHEBI:57919"/>
        <dbReference type="ChEBI" id="CHEBI:58483"/>
        <dbReference type="ChEBI" id="CHEBI:60377"/>
        <dbReference type="EC" id="4.6.1.12"/>
    </reaction>
</comment>
<dbReference type="NCBIfam" id="TIGR00453">
    <property type="entry name" value="ispD"/>
    <property type="match status" value="1"/>
</dbReference>
<keyword evidence="13 14" id="KW-0511">Multifunctional enzyme</keyword>
<keyword evidence="12 14" id="KW-0456">Lyase</keyword>
<feature type="site" description="Positions MEP for the nucleophilic attack" evidence="14">
    <location>
        <position position="160"/>
    </location>
</feature>
<dbReference type="InterPro" id="IPR029044">
    <property type="entry name" value="Nucleotide-diphossugar_trans"/>
</dbReference>
<dbReference type="EC" id="2.7.7.60" evidence="14"/>
<dbReference type="Gene3D" id="3.90.550.10">
    <property type="entry name" value="Spore Coat Polysaccharide Biosynthesis Protein SpsA, Chain A"/>
    <property type="match status" value="1"/>
</dbReference>
<evidence type="ECO:0000256" key="4">
    <source>
        <dbReference type="ARBA" id="ARBA00004709"/>
    </source>
</evidence>
<organism evidence="16 17">
    <name type="scientific">Parasphingorhabdus cellanae</name>
    <dbReference type="NCBI Taxonomy" id="2806553"/>
    <lineage>
        <taxon>Bacteria</taxon>
        <taxon>Pseudomonadati</taxon>
        <taxon>Pseudomonadota</taxon>
        <taxon>Alphaproteobacteria</taxon>
        <taxon>Sphingomonadales</taxon>
        <taxon>Sphingomonadaceae</taxon>
        <taxon>Parasphingorhabdus</taxon>
    </lineage>
</organism>
<dbReference type="SUPFAM" id="SSF69765">
    <property type="entry name" value="IpsF-like"/>
    <property type="match status" value="1"/>
</dbReference>
<keyword evidence="11 14" id="KW-0414">Isoprene biosynthesis</keyword>
<comment type="caution">
    <text evidence="14">Lacks conserved residue(s) required for the propagation of feature annotation.</text>
</comment>
<evidence type="ECO:0000256" key="3">
    <source>
        <dbReference type="ARBA" id="ARBA00001968"/>
    </source>
</evidence>
<dbReference type="PROSITE" id="PS01295">
    <property type="entry name" value="ISPD"/>
    <property type="match status" value="1"/>
</dbReference>
<evidence type="ECO:0000256" key="5">
    <source>
        <dbReference type="ARBA" id="ARBA00004787"/>
    </source>
</evidence>
<dbReference type="HAMAP" id="MF_00107">
    <property type="entry name" value="IspF"/>
    <property type="match status" value="1"/>
</dbReference>
<dbReference type="InterPro" id="IPR001228">
    <property type="entry name" value="IspD"/>
</dbReference>
<evidence type="ECO:0000313" key="16">
    <source>
        <dbReference type="EMBL" id="QTD56212.1"/>
    </source>
</evidence>
<dbReference type="Pfam" id="PF02542">
    <property type="entry name" value="YgbB"/>
    <property type="match status" value="1"/>
</dbReference>
<dbReference type="Pfam" id="PF01128">
    <property type="entry name" value="IspD"/>
    <property type="match status" value="1"/>
</dbReference>
<feature type="binding site" evidence="14">
    <location>
        <position position="274"/>
    </location>
    <ligand>
        <name>a divalent metal cation</name>
        <dbReference type="ChEBI" id="CHEBI:60240"/>
    </ligand>
</feature>
<feature type="domain" description="2-C-methyl-D-erythritol 2,4-cyclodiphosphate synthase" evidence="15">
    <location>
        <begin position="233"/>
        <end position="386"/>
    </location>
</feature>
<comment type="function">
    <text evidence="14">Bifunctional enzyme that catalyzes the formation of 4-diphosphocytidyl-2-C-methyl-D-erythritol from CTP and 2-C-methyl-D-erythritol 4-phosphate (MEP) (IspD), and catalyzes the conversion of 4-diphosphocytidyl-2-C-methyl-D-erythritol 2-phosphate (CDP-ME2P) to 2-C-methyl-D-erythritol 2,4-cyclodiphosphate (ME-CPP) with a corresponding release of cytidine 5-monophosphate (CMP) (IspF).</text>
</comment>
<feature type="site" description="Positions MEP for the nucleophilic attack" evidence="14">
    <location>
        <position position="215"/>
    </location>
</feature>
<keyword evidence="17" id="KW-1185">Reference proteome</keyword>
<evidence type="ECO:0000256" key="2">
    <source>
        <dbReference type="ARBA" id="ARBA00001282"/>
    </source>
</evidence>
<evidence type="ECO:0000256" key="13">
    <source>
        <dbReference type="ARBA" id="ARBA00023268"/>
    </source>
</evidence>
<proteinExistence type="inferred from homology"/>
<evidence type="ECO:0000313" key="17">
    <source>
        <dbReference type="Proteomes" id="UP000663923"/>
    </source>
</evidence>
<feature type="region of interest" description="2-C-methyl-D-erythritol 4-phosphate cytidylyltransferase" evidence="14">
    <location>
        <begin position="1"/>
        <end position="233"/>
    </location>
</feature>
<name>A0ABX7T610_9SPHN</name>
<dbReference type="PANTHER" id="PTHR43181:SF1">
    <property type="entry name" value="2-C-METHYL-D-ERYTHRITOL 2,4-CYCLODIPHOSPHATE SYNTHASE, CHLOROPLASTIC"/>
    <property type="match status" value="1"/>
</dbReference>
<dbReference type="NCBIfam" id="NF006899">
    <property type="entry name" value="PRK09382.1"/>
    <property type="match status" value="1"/>
</dbReference>
<comment type="similarity">
    <text evidence="6">Belongs to the IspF family.</text>
</comment>
<dbReference type="InterPro" id="IPR003526">
    <property type="entry name" value="MECDP_synthase"/>
</dbReference>
<comment type="pathway">
    <text evidence="4 14">Isoprenoid biosynthesis; isopentenyl diphosphate biosynthesis via DXP pathway; isopentenyl diphosphate from 1-deoxy-D-xylulose 5-phosphate: step 4/6.</text>
</comment>
<dbReference type="SUPFAM" id="SSF53448">
    <property type="entry name" value="Nucleotide-diphospho-sugar transferases"/>
    <property type="match status" value="1"/>
</dbReference>
<evidence type="ECO:0000256" key="12">
    <source>
        <dbReference type="ARBA" id="ARBA00023239"/>
    </source>
</evidence>
<evidence type="ECO:0000256" key="11">
    <source>
        <dbReference type="ARBA" id="ARBA00023229"/>
    </source>
</evidence>
<feature type="binding site" evidence="14">
    <location>
        <position position="371"/>
    </location>
    <ligand>
        <name>4-CDP-2-C-methyl-D-erythritol 2-phosphate</name>
        <dbReference type="ChEBI" id="CHEBI:57919"/>
    </ligand>
</feature>
<dbReference type="PROSITE" id="PS01350">
    <property type="entry name" value="ISPF"/>
    <property type="match status" value="1"/>
</dbReference>
<dbReference type="InterPro" id="IPR036571">
    <property type="entry name" value="MECDP_synthase_sf"/>
</dbReference>
<dbReference type="EMBL" id="CP071794">
    <property type="protein sequence ID" value="QTD56212.1"/>
    <property type="molecule type" value="Genomic_DNA"/>
</dbReference>
<feature type="binding site" evidence="14">
    <location>
        <position position="242"/>
    </location>
    <ligand>
        <name>a divalent metal cation</name>
        <dbReference type="ChEBI" id="CHEBI:60240"/>
    </ligand>
</feature>
<keyword evidence="9 14" id="KW-0548">Nucleotidyltransferase</keyword>
<protein>
    <recommendedName>
        <fullName evidence="14">Bifunctional enzyme IspD/IspF</fullName>
    </recommendedName>
    <domain>
        <recommendedName>
            <fullName evidence="14">2-C-methyl-D-erythritol 4-phosphate cytidylyltransferase</fullName>
            <ecNumber evidence="14">2.7.7.60</ecNumber>
        </recommendedName>
        <alternativeName>
            <fullName evidence="14">4-diphosphocytidyl-2C-methyl-D-erythritol synthase</fullName>
        </alternativeName>
        <alternativeName>
            <fullName evidence="14">MEP cytidylyltransferase</fullName>
            <shortName evidence="14">MCT</shortName>
        </alternativeName>
    </domain>
    <domain>
        <recommendedName>
            <fullName evidence="14">2-C-methyl-D-erythritol 2,4-cyclodiphosphate synthase</fullName>
            <shortName evidence="14">MECDP-synthase</shortName>
            <shortName evidence="14">MECPP-synthase</shortName>
            <shortName evidence="14">MECPS</shortName>
            <ecNumber evidence="14">4.6.1.12</ecNumber>
        </recommendedName>
    </domain>
</protein>
<feature type="site" description="Transition state stabilizer" evidence="14">
    <location>
        <position position="266"/>
    </location>
</feature>
<evidence type="ECO:0000256" key="8">
    <source>
        <dbReference type="ARBA" id="ARBA00022679"/>
    </source>
</evidence>
<dbReference type="EC" id="4.6.1.12" evidence="14"/>
<comment type="similarity">
    <text evidence="7">Belongs to the IspD/TarI cytidylyltransferase family. IspD subfamily.</text>
</comment>
<dbReference type="InterPro" id="IPR020555">
    <property type="entry name" value="MECDP_synthase_CS"/>
</dbReference>
<evidence type="ECO:0000256" key="1">
    <source>
        <dbReference type="ARBA" id="ARBA00000200"/>
    </source>
</evidence>
<evidence type="ECO:0000256" key="9">
    <source>
        <dbReference type="ARBA" id="ARBA00022695"/>
    </source>
</evidence>
<accession>A0ABX7T610</accession>
<sequence>MTDSVAQTPQNHALIVAAGRGERSGLGLPKQYALIRGLPMVRHSAVKFLEHPDISKLWVVIQAGQEDQLLDALEELNNYEIVMGGATRQDSVKNGLSAIAAAGGAKNVLIHDAARPFLSQMMIDRLLASLEHESGVIPVLPVVDTTINIIDRYLEQALDRDALWRVQTPQAFNFNKLLKAHDLSSAEFDATDDAQIFKAAGNQVAIVEGDEALKKYTTAADFDQLSEKNMIQIRTGTGFDVHQLAAGEELWLGGLKIAHDKGLAGHSDADVLLHALTDALLGAAGAGDIGDHFPPSDPKWRGASSDKFVEFAVSVIKQKGGAINNVDMTVICEAPKIKPHREAMRQNIANMLGLPTEQVSVKATTTEQLGFTGRGEGIAAQAVATISME</sequence>
<keyword evidence="10 14" id="KW-0479">Metal-binding</keyword>
<feature type="site" description="Transition state stabilizer" evidence="14">
    <location>
        <position position="30"/>
    </location>
</feature>
<feature type="binding site" evidence="14">
    <location>
        <begin position="288"/>
        <end position="290"/>
    </location>
    <ligand>
        <name>4-CDP-2-C-methyl-D-erythritol 2-phosphate</name>
        <dbReference type="ChEBI" id="CHEBI:57919"/>
    </ligand>
</feature>
<dbReference type="Gene3D" id="3.30.1330.50">
    <property type="entry name" value="2-C-methyl-D-erythritol 2,4-cyclodiphosphate synthase"/>
    <property type="match status" value="1"/>
</dbReference>
<dbReference type="InterPro" id="IPR018294">
    <property type="entry name" value="ISPD_synthase_CS"/>
</dbReference>
<feature type="site" description="Transition state stabilizer" evidence="14">
    <location>
        <position position="365"/>
    </location>
</feature>
<dbReference type="Proteomes" id="UP000663923">
    <property type="component" value="Chromosome"/>
</dbReference>
<dbReference type="InterPro" id="IPR034683">
    <property type="entry name" value="IspD/TarI"/>
</dbReference>
<feature type="binding site" evidence="14">
    <location>
        <begin position="266"/>
        <end position="267"/>
    </location>
    <ligand>
        <name>4-CDP-2-C-methyl-D-erythritol 2-phosphate</name>
        <dbReference type="ChEBI" id="CHEBI:57919"/>
    </ligand>
</feature>
<dbReference type="InterPro" id="IPR026596">
    <property type="entry name" value="IspD/F"/>
</dbReference>
<feature type="binding site" evidence="14">
    <location>
        <begin position="240"/>
        <end position="242"/>
    </location>
    <ligand>
        <name>4-CDP-2-C-methyl-D-erythritol 2-phosphate</name>
        <dbReference type="ChEBI" id="CHEBI:57919"/>
    </ligand>
</feature>
<gene>
    <name evidence="14" type="primary">ispDF</name>
    <name evidence="16" type="ORF">J4G78_00975</name>
</gene>
<comment type="pathway">
    <text evidence="5 14">Isoprenoid biosynthesis; isopentenyl diphosphate biosynthesis via DXP pathway; isopentenyl diphosphate from 1-deoxy-D-xylulose 5-phosphate: step 2/6.</text>
</comment>
<dbReference type="GO" id="GO:0050518">
    <property type="term" value="F:2-C-methyl-D-erythritol 4-phosphate cytidylyltransferase activity"/>
    <property type="evidence" value="ECO:0007669"/>
    <property type="project" value="UniProtKB-EC"/>
</dbReference>
<feature type="site" description="Transition state stabilizer" evidence="14">
    <location>
        <position position="23"/>
    </location>
</feature>
<evidence type="ECO:0000256" key="14">
    <source>
        <dbReference type="HAMAP-Rule" id="MF_01520"/>
    </source>
</evidence>
<dbReference type="RefSeq" id="WP_207988034.1">
    <property type="nucleotide sequence ID" value="NZ_CP071794.1"/>
</dbReference>
<dbReference type="NCBIfam" id="TIGR00151">
    <property type="entry name" value="ispF"/>
    <property type="match status" value="1"/>
</dbReference>
<dbReference type="GO" id="GO:0008685">
    <property type="term" value="F:2-C-methyl-D-erythritol 2,4-cyclodiphosphate synthase activity"/>
    <property type="evidence" value="ECO:0007669"/>
    <property type="project" value="UniProtKB-EC"/>
</dbReference>
<evidence type="ECO:0000256" key="10">
    <source>
        <dbReference type="ARBA" id="ARBA00022723"/>
    </source>
</evidence>
<comment type="cofactor">
    <cofactor evidence="3 14">
        <name>a divalent metal cation</name>
        <dbReference type="ChEBI" id="CHEBI:60240"/>
    </cofactor>
</comment>
<feature type="binding site" evidence="14">
    <location>
        <position position="240"/>
    </location>
    <ligand>
        <name>a divalent metal cation</name>
        <dbReference type="ChEBI" id="CHEBI:60240"/>
    </ligand>
</feature>
<evidence type="ECO:0000256" key="6">
    <source>
        <dbReference type="ARBA" id="ARBA00008480"/>
    </source>
</evidence>
<dbReference type="PANTHER" id="PTHR43181">
    <property type="entry name" value="2-C-METHYL-D-ERYTHRITOL 2,4-CYCLODIPHOSPHATE SYNTHASE, CHLOROPLASTIC"/>
    <property type="match status" value="1"/>
</dbReference>
<dbReference type="CDD" id="cd00554">
    <property type="entry name" value="MECDP_synthase"/>
    <property type="match status" value="1"/>
</dbReference>
<feature type="region of interest" description="2-C-methyl-D-erythritol 2,4-cyclodiphosphate synthase" evidence="14">
    <location>
        <begin position="234"/>
        <end position="389"/>
    </location>
</feature>
<feature type="binding site" evidence="14">
    <location>
        <begin position="364"/>
        <end position="367"/>
    </location>
    <ligand>
        <name>4-CDP-2-C-methyl-D-erythritol 2-phosphate</name>
        <dbReference type="ChEBI" id="CHEBI:57919"/>
    </ligand>
</feature>
<dbReference type="CDD" id="cd02516">
    <property type="entry name" value="CDP-ME_synthetase"/>
    <property type="match status" value="1"/>
</dbReference>
<keyword evidence="8 14" id="KW-0808">Transferase</keyword>
<comment type="similarity">
    <text evidence="14">In the C-terminal section; belongs to the IspF family.</text>
</comment>